<keyword evidence="2" id="KW-0812">Transmembrane</keyword>
<dbReference type="EMBL" id="LSSK01000184">
    <property type="protein sequence ID" value="OMH84509.1"/>
    <property type="molecule type" value="Genomic_DNA"/>
</dbReference>
<dbReference type="Gene3D" id="2.60.40.1820">
    <property type="match status" value="1"/>
</dbReference>
<comment type="caution">
    <text evidence="4">The sequence shown here is derived from an EMBL/GenBank/DDBJ whole genome shotgun (WGS) entry which is preliminary data.</text>
</comment>
<dbReference type="AlphaFoldDB" id="A0A1R1PUD7"/>
<evidence type="ECO:0008006" key="6">
    <source>
        <dbReference type="Google" id="ProtNLM"/>
    </source>
</evidence>
<dbReference type="SUPFAM" id="SSF117070">
    <property type="entry name" value="LEA14-like"/>
    <property type="match status" value="1"/>
</dbReference>
<evidence type="ECO:0000313" key="3">
    <source>
        <dbReference type="EMBL" id="OMH83060.1"/>
    </source>
</evidence>
<gene>
    <name evidence="4" type="ORF">AX774_g1953</name>
    <name evidence="3" type="ORF">AX774_g3430</name>
</gene>
<feature type="transmembrane region" description="Helical" evidence="2">
    <location>
        <begin position="31"/>
        <end position="52"/>
    </location>
</feature>
<dbReference type="Proteomes" id="UP000188320">
    <property type="component" value="Unassembled WGS sequence"/>
</dbReference>
<proteinExistence type="predicted"/>
<evidence type="ECO:0000256" key="1">
    <source>
        <dbReference type="SAM" id="MobiDB-lite"/>
    </source>
</evidence>
<keyword evidence="2" id="KW-1133">Transmembrane helix</keyword>
<organism evidence="4 5">
    <name type="scientific">Zancudomyces culisetae</name>
    <name type="common">Gut fungus</name>
    <name type="synonym">Smittium culisetae</name>
    <dbReference type="NCBI Taxonomy" id="1213189"/>
    <lineage>
        <taxon>Eukaryota</taxon>
        <taxon>Fungi</taxon>
        <taxon>Fungi incertae sedis</taxon>
        <taxon>Zoopagomycota</taxon>
        <taxon>Kickxellomycotina</taxon>
        <taxon>Harpellomycetes</taxon>
        <taxon>Harpellales</taxon>
        <taxon>Legeriomycetaceae</taxon>
        <taxon>Zancudomyces</taxon>
    </lineage>
</organism>
<reference evidence="4" key="2">
    <citation type="submission" date="2017-01" db="EMBL/GenBank/DDBJ databases">
        <authorList>
            <person name="Mah S.A."/>
            <person name="Swanson W.J."/>
            <person name="Moy G.W."/>
            <person name="Vacquier V.D."/>
        </authorList>
    </citation>
    <scope>NUCLEOTIDE SEQUENCE [LARGE SCALE GENOMIC DNA]</scope>
    <source>
        <strain evidence="4">COL-18-3</strain>
    </source>
</reference>
<evidence type="ECO:0000256" key="2">
    <source>
        <dbReference type="SAM" id="Phobius"/>
    </source>
</evidence>
<reference evidence="5" key="1">
    <citation type="submission" date="2017-01" db="EMBL/GenBank/DDBJ databases">
        <authorList>
            <person name="Wang Y."/>
            <person name="White M."/>
            <person name="Kvist S."/>
            <person name="Moncalvo J.-M."/>
        </authorList>
    </citation>
    <scope>NUCLEOTIDE SEQUENCE [LARGE SCALE GENOMIC DNA]</scope>
    <source>
        <strain evidence="5">COL-18-3</strain>
    </source>
</reference>
<protein>
    <recommendedName>
        <fullName evidence="6">Late embryogenesis abundant protein LEA-2 subgroup domain-containing protein</fullName>
    </recommendedName>
</protein>
<accession>A0A1R1PUD7</accession>
<dbReference type="OrthoDB" id="20273at2759"/>
<keyword evidence="5" id="KW-1185">Reference proteome</keyword>
<evidence type="ECO:0000313" key="5">
    <source>
        <dbReference type="Proteomes" id="UP000188320"/>
    </source>
</evidence>
<dbReference type="EMBL" id="LSSK01000519">
    <property type="protein sequence ID" value="OMH83060.1"/>
    <property type="molecule type" value="Genomic_DNA"/>
</dbReference>
<sequence length="222" mass="24874">MNKRYDNQYNVNEAGASPGDKERGKIRYKHALLIVTVMIVLGGLSALTYFYFPRTPQVQIISYHMGYANSSKGPPVIQRGSTDLSNIDRLNSDKVSVVVEVSISNPNHFGFAFNNVYLDLFFKLVNGRYIGFGSGSLPDKVNIPPRSNEVIFLNCKFDVHVSNTMFDFVVSELAKACNENKKNNMIESMYKAQVFLPITSMLQLVPIVIGNIHFQCTEFIGA</sequence>
<name>A0A1R1PUD7_ZANCU</name>
<keyword evidence="2" id="KW-0472">Membrane</keyword>
<feature type="region of interest" description="Disordered" evidence="1">
    <location>
        <begin position="1"/>
        <end position="21"/>
    </location>
</feature>
<evidence type="ECO:0000313" key="4">
    <source>
        <dbReference type="EMBL" id="OMH84509.1"/>
    </source>
</evidence>